<feature type="compositionally biased region" description="Basic and acidic residues" evidence="1">
    <location>
        <begin position="112"/>
        <end position="123"/>
    </location>
</feature>
<dbReference type="AlphaFoldDB" id="A0A5B7F2I5"/>
<feature type="region of interest" description="Disordered" evidence="1">
    <location>
        <begin position="150"/>
        <end position="204"/>
    </location>
</feature>
<organism evidence="2 3">
    <name type="scientific">Portunus trituberculatus</name>
    <name type="common">Swimming crab</name>
    <name type="synonym">Neptunus trituberculatus</name>
    <dbReference type="NCBI Taxonomy" id="210409"/>
    <lineage>
        <taxon>Eukaryota</taxon>
        <taxon>Metazoa</taxon>
        <taxon>Ecdysozoa</taxon>
        <taxon>Arthropoda</taxon>
        <taxon>Crustacea</taxon>
        <taxon>Multicrustacea</taxon>
        <taxon>Malacostraca</taxon>
        <taxon>Eumalacostraca</taxon>
        <taxon>Eucarida</taxon>
        <taxon>Decapoda</taxon>
        <taxon>Pleocyemata</taxon>
        <taxon>Brachyura</taxon>
        <taxon>Eubrachyura</taxon>
        <taxon>Portunoidea</taxon>
        <taxon>Portunidae</taxon>
        <taxon>Portuninae</taxon>
        <taxon>Portunus</taxon>
    </lineage>
</organism>
<gene>
    <name evidence="2" type="ORF">E2C01_035190</name>
</gene>
<proteinExistence type="predicted"/>
<feature type="region of interest" description="Disordered" evidence="1">
    <location>
        <begin position="112"/>
        <end position="132"/>
    </location>
</feature>
<evidence type="ECO:0000313" key="3">
    <source>
        <dbReference type="Proteomes" id="UP000324222"/>
    </source>
</evidence>
<dbReference type="EMBL" id="VSRR010005120">
    <property type="protein sequence ID" value="MPC41590.1"/>
    <property type="molecule type" value="Genomic_DNA"/>
</dbReference>
<comment type="caution">
    <text evidence="2">The sequence shown here is derived from an EMBL/GenBank/DDBJ whole genome shotgun (WGS) entry which is preliminary data.</text>
</comment>
<reference evidence="2 3" key="1">
    <citation type="submission" date="2019-05" db="EMBL/GenBank/DDBJ databases">
        <title>Another draft genome of Portunus trituberculatus and its Hox gene families provides insights of decapod evolution.</title>
        <authorList>
            <person name="Jeong J.-H."/>
            <person name="Song I."/>
            <person name="Kim S."/>
            <person name="Choi T."/>
            <person name="Kim D."/>
            <person name="Ryu S."/>
            <person name="Kim W."/>
        </authorList>
    </citation>
    <scope>NUCLEOTIDE SEQUENCE [LARGE SCALE GENOMIC DNA]</scope>
    <source>
        <tissue evidence="2">Muscle</tissue>
    </source>
</reference>
<name>A0A5B7F2I5_PORTR</name>
<accession>A0A5B7F2I5</accession>
<dbReference type="Proteomes" id="UP000324222">
    <property type="component" value="Unassembled WGS sequence"/>
</dbReference>
<keyword evidence="3" id="KW-1185">Reference proteome</keyword>
<evidence type="ECO:0000256" key="1">
    <source>
        <dbReference type="SAM" id="MobiDB-lite"/>
    </source>
</evidence>
<evidence type="ECO:0000313" key="2">
    <source>
        <dbReference type="EMBL" id="MPC41590.1"/>
    </source>
</evidence>
<protein>
    <submittedName>
        <fullName evidence="2">Uncharacterized protein</fullName>
    </submittedName>
</protein>
<sequence length="330" mass="36925">MCQSSEREEPLQMYDSTFDSKFMKCAYIVERRRPHCLILLELKLEEHEQPEGNIYHDAEDGQAQAAVQHEEPERGVLGQGMLHAVLSGGRLQGPHPLDDRLEVRLRLRRPVRDGDMHQDVHEENGDDREEPQVDELHLGSLGQCVGEVCEEREKHQEGREGHDGAGVDRLLSDEERGPANHQHQQRRQEGGQHHSTGPPLQVHLEHDEMGGGVRTDLGVNDSVQCQVLHPRVLHGGAVQREQHAVAMGTGQAHVDVAALHVQRIEPEGEVADHVRRVLVHQQYGVSRTGIEHVCNTQGASLSGPDLLLSLRLPRNALTPNCWCCAVRSKR</sequence>
<feature type="compositionally biased region" description="Basic and acidic residues" evidence="1">
    <location>
        <begin position="150"/>
        <end position="178"/>
    </location>
</feature>